<gene>
    <name evidence="2" type="ORF">NPIL_209561</name>
</gene>
<comment type="caution">
    <text evidence="2">The sequence shown here is derived from an EMBL/GenBank/DDBJ whole genome shotgun (WGS) entry which is preliminary data.</text>
</comment>
<evidence type="ECO:0000256" key="1">
    <source>
        <dbReference type="SAM" id="MobiDB-lite"/>
    </source>
</evidence>
<dbReference type="Proteomes" id="UP000887013">
    <property type="component" value="Unassembled WGS sequence"/>
</dbReference>
<evidence type="ECO:0000313" key="2">
    <source>
        <dbReference type="EMBL" id="GFT95583.1"/>
    </source>
</evidence>
<proteinExistence type="predicted"/>
<evidence type="ECO:0000313" key="3">
    <source>
        <dbReference type="Proteomes" id="UP000887013"/>
    </source>
</evidence>
<keyword evidence="3" id="KW-1185">Reference proteome</keyword>
<dbReference type="AlphaFoldDB" id="A0A8X6PY06"/>
<feature type="compositionally biased region" description="Basic and acidic residues" evidence="1">
    <location>
        <begin position="73"/>
        <end position="83"/>
    </location>
</feature>
<reference evidence="2" key="1">
    <citation type="submission" date="2020-08" db="EMBL/GenBank/DDBJ databases">
        <title>Multicomponent nature underlies the extraordinary mechanical properties of spider dragline silk.</title>
        <authorList>
            <person name="Kono N."/>
            <person name="Nakamura H."/>
            <person name="Mori M."/>
            <person name="Yoshida Y."/>
            <person name="Ohtoshi R."/>
            <person name="Malay A.D."/>
            <person name="Moran D.A.P."/>
            <person name="Tomita M."/>
            <person name="Numata K."/>
            <person name="Arakawa K."/>
        </authorList>
    </citation>
    <scope>NUCLEOTIDE SEQUENCE</scope>
</reference>
<feature type="compositionally biased region" description="Polar residues" evidence="1">
    <location>
        <begin position="51"/>
        <end position="63"/>
    </location>
</feature>
<accession>A0A8X6PY06</accession>
<dbReference type="EMBL" id="BMAW01121776">
    <property type="protein sequence ID" value="GFT95583.1"/>
    <property type="molecule type" value="Genomic_DNA"/>
</dbReference>
<name>A0A8X6PY06_NEPPI</name>
<sequence length="83" mass="8986">MYPIVERAGEYGDVGKSNSVSIEVGITEASTTYFCDISVYENSDKYDEIRGSTSAHRVGSASTGPRLPGIPADVHRPGVHRDR</sequence>
<feature type="region of interest" description="Disordered" evidence="1">
    <location>
        <begin position="50"/>
        <end position="83"/>
    </location>
</feature>
<protein>
    <submittedName>
        <fullName evidence="2">Uncharacterized protein</fullName>
    </submittedName>
</protein>
<organism evidence="2 3">
    <name type="scientific">Nephila pilipes</name>
    <name type="common">Giant wood spider</name>
    <name type="synonym">Nephila maculata</name>
    <dbReference type="NCBI Taxonomy" id="299642"/>
    <lineage>
        <taxon>Eukaryota</taxon>
        <taxon>Metazoa</taxon>
        <taxon>Ecdysozoa</taxon>
        <taxon>Arthropoda</taxon>
        <taxon>Chelicerata</taxon>
        <taxon>Arachnida</taxon>
        <taxon>Araneae</taxon>
        <taxon>Araneomorphae</taxon>
        <taxon>Entelegynae</taxon>
        <taxon>Araneoidea</taxon>
        <taxon>Nephilidae</taxon>
        <taxon>Nephila</taxon>
    </lineage>
</organism>